<sequence length="169" mass="18019">PESRCHTMGIRCALLQAALLPVSYLQMVGKFLDSKILQSVSPLSLHSLLDSSNNGLNDVVSQATALKSLSPFDVSTCCKGKGCFFPNDCVIGGRDNACSVAFSFHRIDETFVKMELLGAIDGNVDLSAFYVAVGFSDDDDKMGDEPTTECSRLGGEAAPSIKASYILLP</sequence>
<dbReference type="Proteomes" id="UP001328107">
    <property type="component" value="Unassembled WGS sequence"/>
</dbReference>
<comment type="caution">
    <text evidence="1">The sequence shown here is derived from an EMBL/GenBank/DDBJ whole genome shotgun (WGS) entry which is preliminary data.</text>
</comment>
<accession>A0AAN5D1V7</accession>
<proteinExistence type="predicted"/>
<dbReference type="EMBL" id="BTRK01000005">
    <property type="protein sequence ID" value="GMR54836.1"/>
    <property type="molecule type" value="Genomic_DNA"/>
</dbReference>
<evidence type="ECO:0000313" key="2">
    <source>
        <dbReference type="Proteomes" id="UP001328107"/>
    </source>
</evidence>
<protein>
    <submittedName>
        <fullName evidence="1">Uncharacterized protein</fullName>
    </submittedName>
</protein>
<organism evidence="1 2">
    <name type="scientific">Pristionchus mayeri</name>
    <dbReference type="NCBI Taxonomy" id="1317129"/>
    <lineage>
        <taxon>Eukaryota</taxon>
        <taxon>Metazoa</taxon>
        <taxon>Ecdysozoa</taxon>
        <taxon>Nematoda</taxon>
        <taxon>Chromadorea</taxon>
        <taxon>Rhabditida</taxon>
        <taxon>Rhabditina</taxon>
        <taxon>Diplogasteromorpha</taxon>
        <taxon>Diplogasteroidea</taxon>
        <taxon>Neodiplogasteridae</taxon>
        <taxon>Pristionchus</taxon>
    </lineage>
</organism>
<reference evidence="2" key="1">
    <citation type="submission" date="2022-10" db="EMBL/GenBank/DDBJ databases">
        <title>Genome assembly of Pristionchus species.</title>
        <authorList>
            <person name="Yoshida K."/>
            <person name="Sommer R.J."/>
        </authorList>
    </citation>
    <scope>NUCLEOTIDE SEQUENCE [LARGE SCALE GENOMIC DNA]</scope>
    <source>
        <strain evidence="2">RS5460</strain>
    </source>
</reference>
<keyword evidence="2" id="KW-1185">Reference proteome</keyword>
<dbReference type="AlphaFoldDB" id="A0AAN5D1V7"/>
<gene>
    <name evidence="1" type="ORF">PMAYCL1PPCAC_25031</name>
</gene>
<feature type="non-terminal residue" evidence="1">
    <location>
        <position position="1"/>
    </location>
</feature>
<evidence type="ECO:0000313" key="1">
    <source>
        <dbReference type="EMBL" id="GMR54836.1"/>
    </source>
</evidence>
<name>A0AAN5D1V7_9BILA</name>